<feature type="compositionally biased region" description="Basic and acidic residues" evidence="1">
    <location>
        <begin position="178"/>
        <end position="209"/>
    </location>
</feature>
<organism evidence="2 3">
    <name type="scientific">Pleuronectes platessa</name>
    <name type="common">European plaice</name>
    <dbReference type="NCBI Taxonomy" id="8262"/>
    <lineage>
        <taxon>Eukaryota</taxon>
        <taxon>Metazoa</taxon>
        <taxon>Chordata</taxon>
        <taxon>Craniata</taxon>
        <taxon>Vertebrata</taxon>
        <taxon>Euteleostomi</taxon>
        <taxon>Actinopterygii</taxon>
        <taxon>Neopterygii</taxon>
        <taxon>Teleostei</taxon>
        <taxon>Neoteleostei</taxon>
        <taxon>Acanthomorphata</taxon>
        <taxon>Carangaria</taxon>
        <taxon>Pleuronectiformes</taxon>
        <taxon>Pleuronectoidei</taxon>
        <taxon>Pleuronectidae</taxon>
        <taxon>Pleuronectes</taxon>
    </lineage>
</organism>
<dbReference type="EMBL" id="CADEAL010000266">
    <property type="protein sequence ID" value="CAB1417484.1"/>
    <property type="molecule type" value="Genomic_DNA"/>
</dbReference>
<accession>A0A9N7YAR0</accession>
<feature type="compositionally biased region" description="Polar residues" evidence="1">
    <location>
        <begin position="164"/>
        <end position="177"/>
    </location>
</feature>
<reference evidence="2" key="1">
    <citation type="submission" date="2020-03" db="EMBL/GenBank/DDBJ databases">
        <authorList>
            <person name="Weist P."/>
        </authorList>
    </citation>
    <scope>NUCLEOTIDE SEQUENCE</scope>
</reference>
<keyword evidence="3" id="KW-1185">Reference proteome</keyword>
<protein>
    <submittedName>
        <fullName evidence="2">Uncharacterized protein</fullName>
    </submittedName>
</protein>
<feature type="region of interest" description="Disordered" evidence="1">
    <location>
        <begin position="118"/>
        <end position="251"/>
    </location>
</feature>
<evidence type="ECO:0000313" key="3">
    <source>
        <dbReference type="Proteomes" id="UP001153269"/>
    </source>
</evidence>
<sequence length="411" mass="45716">MAGANPLIPVQNTFHSRQSAPCTHSLVHYHQHMHQHTHQLCAFPPILHQPPTVPHVPAVQHRHLNHSRGTMMPPLAPAAAFHTATQTSCRTKRGRWGALHVCIAWKIYYHKQLQKMQQKNNGLHREPTPESASADSPPEAEQQLSHTHTNSASACEQSADRNTGDTCDTRIPTSSPASKREKLEQLVHLQWKEKLDDDKHRSQQSDTTKDSPPGEESWDRAATPELGGRRGSHDRKRRLEGHGFTKGKRVKQDIVDNQFPYAKTWHSNQSAFSVTHTHPSSCAAPVQHINFSDFSVLYPESSRFNVASSPGGLAPYPGVAMHPCQTASWEPSWDITGRKALHSGIPVVAQRHKEHLPGFFAPSLFVPLVLRRQEAAYVRGWDPSPKPSPPPPHTAVPSLWLSGTWGAESAL</sequence>
<dbReference type="Proteomes" id="UP001153269">
    <property type="component" value="Unassembled WGS sequence"/>
</dbReference>
<evidence type="ECO:0000256" key="1">
    <source>
        <dbReference type="SAM" id="MobiDB-lite"/>
    </source>
</evidence>
<evidence type="ECO:0000313" key="2">
    <source>
        <dbReference type="EMBL" id="CAB1417484.1"/>
    </source>
</evidence>
<feature type="compositionally biased region" description="Polar residues" evidence="1">
    <location>
        <begin position="142"/>
        <end position="157"/>
    </location>
</feature>
<feature type="compositionally biased region" description="Basic residues" evidence="1">
    <location>
        <begin position="230"/>
        <end position="249"/>
    </location>
</feature>
<dbReference type="AlphaFoldDB" id="A0A9N7YAR0"/>
<comment type="caution">
    <text evidence="2">The sequence shown here is derived from an EMBL/GenBank/DDBJ whole genome shotgun (WGS) entry which is preliminary data.</text>
</comment>
<proteinExistence type="predicted"/>
<gene>
    <name evidence="2" type="ORF">PLEPLA_LOCUS5288</name>
</gene>
<name>A0A9N7YAR0_PLEPL</name>